<accession>A0A7W6M6M1</accession>
<evidence type="ECO:0000256" key="2">
    <source>
        <dbReference type="SAM" id="SignalP"/>
    </source>
</evidence>
<protein>
    <recommendedName>
        <fullName evidence="3">M23ase beta-sheet core domain-containing protein</fullName>
    </recommendedName>
</protein>
<dbReference type="AlphaFoldDB" id="A0A7W6M6M1"/>
<dbReference type="PANTHER" id="PTHR21666">
    <property type="entry name" value="PEPTIDASE-RELATED"/>
    <property type="match status" value="1"/>
</dbReference>
<feature type="chain" id="PRO_5031499920" description="M23ase beta-sheet core domain-containing protein" evidence="2">
    <location>
        <begin position="20"/>
        <end position="323"/>
    </location>
</feature>
<dbReference type="GO" id="GO:0004222">
    <property type="term" value="F:metalloendopeptidase activity"/>
    <property type="evidence" value="ECO:0007669"/>
    <property type="project" value="TreeGrafter"/>
</dbReference>
<dbReference type="InterPro" id="IPR016047">
    <property type="entry name" value="M23ase_b-sheet_dom"/>
</dbReference>
<evidence type="ECO:0000313" key="4">
    <source>
        <dbReference type="EMBL" id="MBB4173415.1"/>
    </source>
</evidence>
<proteinExistence type="predicted"/>
<feature type="signal peptide" evidence="2">
    <location>
        <begin position="1"/>
        <end position="19"/>
    </location>
</feature>
<dbReference type="PANTHER" id="PTHR21666:SF289">
    <property type="entry name" value="L-ALA--D-GLU ENDOPEPTIDASE"/>
    <property type="match status" value="1"/>
</dbReference>
<organism evidence="4 5">
    <name type="scientific">Sulfitobacter noctilucicola</name>
    <dbReference type="NCBI Taxonomy" id="1342301"/>
    <lineage>
        <taxon>Bacteria</taxon>
        <taxon>Pseudomonadati</taxon>
        <taxon>Pseudomonadota</taxon>
        <taxon>Alphaproteobacteria</taxon>
        <taxon>Rhodobacterales</taxon>
        <taxon>Roseobacteraceae</taxon>
        <taxon>Sulfitobacter</taxon>
    </lineage>
</organism>
<dbReference type="EMBL" id="JACIFU010000001">
    <property type="protein sequence ID" value="MBB4173415.1"/>
    <property type="molecule type" value="Genomic_DNA"/>
</dbReference>
<dbReference type="OrthoDB" id="5489603at2"/>
<feature type="domain" description="M23ase beta-sheet core" evidence="3">
    <location>
        <begin position="62"/>
        <end position="180"/>
    </location>
</feature>
<dbReference type="SUPFAM" id="SSF51261">
    <property type="entry name" value="Duplicated hybrid motif"/>
    <property type="match status" value="1"/>
</dbReference>
<gene>
    <name evidence="4" type="ORF">GGR93_001176</name>
</gene>
<comment type="caution">
    <text evidence="4">The sequence shown here is derived from an EMBL/GenBank/DDBJ whole genome shotgun (WGS) entry which is preliminary data.</text>
</comment>
<dbReference type="Gene3D" id="2.70.70.10">
    <property type="entry name" value="Glucose Permease (Domain IIA)"/>
    <property type="match status" value="1"/>
</dbReference>
<keyword evidence="5" id="KW-1185">Reference proteome</keyword>
<sequence length="323" mass="34741">MIWRGLWALALPFASSVMAEGLVLGSPVQCTLGEDCYIQQYMDRDPGEGHSDYHCKALSYDGHKGTDFALPTREAMDAGVNVVAAADGRVRGFRDGMDDTGYTPDTAAAIEGKECGNGVVLVHPDGWETQYCHLKKGSIAIRNDQQVKRGDVLGQIGQSGRAQFPHLHLSVRQGGKPVDPFDPDGFVTCNSPGDSTLWERPPLYQPGGLIDVGISDALPEYASVKAGSVAADTLPPTAPALVIYGFSFGTRKDDVLSLEITGPEGEVVKKSSVMDRPRAQGFRAVGKRLRRGSTWPEGTYQGTATLKRGDKIINSMTTQITIE</sequence>
<evidence type="ECO:0000313" key="5">
    <source>
        <dbReference type="Proteomes" id="UP000565745"/>
    </source>
</evidence>
<dbReference type="Pfam" id="PF01551">
    <property type="entry name" value="Peptidase_M23"/>
    <property type="match status" value="1"/>
</dbReference>
<evidence type="ECO:0000256" key="1">
    <source>
        <dbReference type="ARBA" id="ARBA00022729"/>
    </source>
</evidence>
<dbReference type="InterPro" id="IPR011055">
    <property type="entry name" value="Dup_hybrid_motif"/>
</dbReference>
<dbReference type="CDD" id="cd12797">
    <property type="entry name" value="M23_peptidase"/>
    <property type="match status" value="1"/>
</dbReference>
<dbReference type="Proteomes" id="UP000565745">
    <property type="component" value="Unassembled WGS sequence"/>
</dbReference>
<evidence type="ECO:0000259" key="3">
    <source>
        <dbReference type="Pfam" id="PF01551"/>
    </source>
</evidence>
<reference evidence="4 5" key="1">
    <citation type="submission" date="2020-08" db="EMBL/GenBank/DDBJ databases">
        <title>Genomic Encyclopedia of Type Strains, Phase IV (KMG-IV): sequencing the most valuable type-strain genomes for metagenomic binning, comparative biology and taxonomic classification.</title>
        <authorList>
            <person name="Goeker M."/>
        </authorList>
    </citation>
    <scope>NUCLEOTIDE SEQUENCE [LARGE SCALE GENOMIC DNA]</scope>
    <source>
        <strain evidence="4 5">DSM 101015</strain>
    </source>
</reference>
<keyword evidence="1 2" id="KW-0732">Signal</keyword>
<name>A0A7W6M6M1_9RHOB</name>
<dbReference type="InterPro" id="IPR050570">
    <property type="entry name" value="Cell_wall_metabolism_enzyme"/>
</dbReference>